<evidence type="ECO:0000256" key="5">
    <source>
        <dbReference type="ARBA" id="ARBA00023295"/>
    </source>
</evidence>
<comment type="caution">
    <text evidence="7">The sequence shown here is derived from an EMBL/GenBank/DDBJ whole genome shotgun (WGS) entry which is preliminary data.</text>
</comment>
<dbReference type="SUPFAM" id="SSF51445">
    <property type="entry name" value="(Trans)glycosidases"/>
    <property type="match status" value="1"/>
</dbReference>
<dbReference type="GO" id="GO:0045490">
    <property type="term" value="P:pectin catabolic process"/>
    <property type="evidence" value="ECO:0007669"/>
    <property type="project" value="TreeGrafter"/>
</dbReference>
<evidence type="ECO:0000256" key="2">
    <source>
        <dbReference type="ARBA" id="ARBA00010687"/>
    </source>
</evidence>
<proteinExistence type="inferred from homology"/>
<keyword evidence="4" id="KW-0378">Hydrolase</keyword>
<dbReference type="InterPro" id="IPR011683">
    <property type="entry name" value="Glyco_hydro_53"/>
</dbReference>
<feature type="chain" id="PRO_5040798400" description="arabinogalactan endo-beta-1,4-galactanase" evidence="6">
    <location>
        <begin position="24"/>
        <end position="360"/>
    </location>
</feature>
<dbReference type="GO" id="GO:0015926">
    <property type="term" value="F:glucosidase activity"/>
    <property type="evidence" value="ECO:0007669"/>
    <property type="project" value="InterPro"/>
</dbReference>
<evidence type="ECO:0000313" key="7">
    <source>
        <dbReference type="EMBL" id="GMF15335.1"/>
    </source>
</evidence>
<sequence>MFLKTALLFAGACIAGVFNTAAAAMINGHDLSSVALMETVQGAHWISTSGSATTIETIFREGGMDAVRLRIWTDGDYDLNYTLALAQRFAKAGFKIYLDMHFSDTWADPHHQNIPAAWDNSSVATLAADLQAYVTATLKAFTDGGIDLEILSLGNEITIGFLWPTGKITTDNYNDFATLWKAARQGVTDAVAAGTKQPQIMIHVDNGWDFEYVSRFFDGLFANGTVTLDDVDVFGFSFYPFYGVEATIDALNSSLTQVANKYNKPVYVAETDWPVACENVSLSANYPVSAEGQTEWVDAIKAVLEGLPSGLGSGIFYWEPAYLSVASLGSSCQSALLFDVDWSNWPTTYAKALSSVNMFA</sequence>
<dbReference type="EC" id="3.2.1.89" evidence="3"/>
<comment type="catalytic activity">
    <reaction evidence="1">
        <text>The enzyme specifically hydrolyzes (1-&gt;4)-beta-D-galactosidic linkages in type I arabinogalactans.</text>
        <dbReference type="EC" id="3.2.1.89"/>
    </reaction>
</comment>
<gene>
    <name evidence="7" type="ORF">Plil01_000524800</name>
</gene>
<name>A0A9W6TL33_9STRA</name>
<dbReference type="PANTHER" id="PTHR34983:SF1">
    <property type="entry name" value="ARABINOGALACTAN ENDO-BETA-1,4-GALACTANASE A"/>
    <property type="match status" value="1"/>
</dbReference>
<dbReference type="InterPro" id="IPR017853">
    <property type="entry name" value="GH"/>
</dbReference>
<protein>
    <recommendedName>
        <fullName evidence="3">arabinogalactan endo-beta-1,4-galactanase</fullName>
        <ecNumber evidence="3">3.2.1.89</ecNumber>
    </recommendedName>
</protein>
<dbReference type="Gene3D" id="3.20.20.80">
    <property type="entry name" value="Glycosidases"/>
    <property type="match status" value="1"/>
</dbReference>
<keyword evidence="5" id="KW-0326">Glycosidase</keyword>
<keyword evidence="8" id="KW-1185">Reference proteome</keyword>
<accession>A0A9W6TL33</accession>
<evidence type="ECO:0000256" key="3">
    <source>
        <dbReference type="ARBA" id="ARBA00012556"/>
    </source>
</evidence>
<dbReference type="Pfam" id="PF07745">
    <property type="entry name" value="Glyco_hydro_53"/>
    <property type="match status" value="1"/>
</dbReference>
<comment type="similarity">
    <text evidence="2">Belongs to the glycosyl hydrolase 53 family.</text>
</comment>
<dbReference type="PANTHER" id="PTHR34983">
    <property type="entry name" value="ARABINOGALACTAN ENDO-BETA-1,4-GALACTANASE A"/>
    <property type="match status" value="1"/>
</dbReference>
<reference evidence="7" key="1">
    <citation type="submission" date="2023-04" db="EMBL/GenBank/DDBJ databases">
        <title>Phytophthora lilii NBRC 32176.</title>
        <authorList>
            <person name="Ichikawa N."/>
            <person name="Sato H."/>
            <person name="Tonouchi N."/>
        </authorList>
    </citation>
    <scope>NUCLEOTIDE SEQUENCE</scope>
    <source>
        <strain evidence="7">NBRC 32176</strain>
    </source>
</reference>
<evidence type="ECO:0000256" key="4">
    <source>
        <dbReference type="ARBA" id="ARBA00022801"/>
    </source>
</evidence>
<evidence type="ECO:0000313" key="8">
    <source>
        <dbReference type="Proteomes" id="UP001165083"/>
    </source>
</evidence>
<dbReference type="EMBL" id="BSXW01000219">
    <property type="protein sequence ID" value="GMF15335.1"/>
    <property type="molecule type" value="Genomic_DNA"/>
</dbReference>
<dbReference type="GO" id="GO:0031218">
    <property type="term" value="F:arabinogalactan endo-1,4-beta-galactosidase activity"/>
    <property type="evidence" value="ECO:0007669"/>
    <property type="project" value="UniProtKB-EC"/>
</dbReference>
<evidence type="ECO:0000256" key="1">
    <source>
        <dbReference type="ARBA" id="ARBA00001695"/>
    </source>
</evidence>
<organism evidence="7 8">
    <name type="scientific">Phytophthora lilii</name>
    <dbReference type="NCBI Taxonomy" id="2077276"/>
    <lineage>
        <taxon>Eukaryota</taxon>
        <taxon>Sar</taxon>
        <taxon>Stramenopiles</taxon>
        <taxon>Oomycota</taxon>
        <taxon>Peronosporomycetes</taxon>
        <taxon>Peronosporales</taxon>
        <taxon>Peronosporaceae</taxon>
        <taxon>Phytophthora</taxon>
    </lineage>
</organism>
<dbReference type="OrthoDB" id="110914at2759"/>
<keyword evidence="6" id="KW-0732">Signal</keyword>
<feature type="signal peptide" evidence="6">
    <location>
        <begin position="1"/>
        <end position="23"/>
    </location>
</feature>
<dbReference type="Proteomes" id="UP001165083">
    <property type="component" value="Unassembled WGS sequence"/>
</dbReference>
<dbReference type="AlphaFoldDB" id="A0A9W6TL33"/>
<evidence type="ECO:0000256" key="6">
    <source>
        <dbReference type="SAM" id="SignalP"/>
    </source>
</evidence>